<gene>
    <name evidence="1" type="primary">OSJNBb0032D24.7</name>
</gene>
<sequence length="208" mass="22821">MGLTTGIDDFAFPPGQAYHFGSLDFSTDSCGKISLFDSDSNQSRGDRISVSFGLLNSAEIYSNALSSESAPNHSDESSAISSSELDDLAGVFTSRAPSPRRSRSNLVSTLVRSGSREVGVILQRLGSVSTEELEGYLSSPNVDSRHPTEITDYNDSNYDDDFNNFNNLDEDIGDNYEDNYTPLFFGVFMADNETEEQRLDREANEESA</sequence>
<accession>Q7XNI6</accession>
<dbReference type="Proteomes" id="UP000000763">
    <property type="component" value="Chromosome 4"/>
</dbReference>
<reference evidence="2" key="2">
    <citation type="journal article" date="2008" name="Nucleic Acids Res.">
        <title>The rice annotation project database (RAP-DB): 2008 update.</title>
        <authorList>
            <consortium name="The rice annotation project (RAP)"/>
        </authorList>
    </citation>
    <scope>GENOME REANNOTATION</scope>
    <source>
        <strain evidence="2">cv. Nipponbare</strain>
    </source>
</reference>
<evidence type="ECO:0000313" key="2">
    <source>
        <dbReference type="Proteomes" id="UP000000763"/>
    </source>
</evidence>
<proteinExistence type="predicted"/>
<dbReference type="EMBL" id="AL662995">
    <property type="protein sequence ID" value="CAE04077.1"/>
    <property type="molecule type" value="Genomic_DNA"/>
</dbReference>
<dbReference type="AlphaFoldDB" id="Q7XNI6"/>
<reference evidence="2" key="1">
    <citation type="journal article" date="2005" name="Nature">
        <title>The map-based sequence of the rice genome.</title>
        <authorList>
            <consortium name="International rice genome sequencing project (IRGSP)"/>
            <person name="Matsumoto T."/>
            <person name="Wu J."/>
            <person name="Kanamori H."/>
            <person name="Katayose Y."/>
            <person name="Fujisawa M."/>
            <person name="Namiki N."/>
            <person name="Mizuno H."/>
            <person name="Yamamoto K."/>
            <person name="Antonio B.A."/>
            <person name="Baba T."/>
            <person name="Sakata K."/>
            <person name="Nagamura Y."/>
            <person name="Aoki H."/>
            <person name="Arikawa K."/>
            <person name="Arita K."/>
            <person name="Bito T."/>
            <person name="Chiden Y."/>
            <person name="Fujitsuka N."/>
            <person name="Fukunaka R."/>
            <person name="Hamada M."/>
            <person name="Harada C."/>
            <person name="Hayashi A."/>
            <person name="Hijishita S."/>
            <person name="Honda M."/>
            <person name="Hosokawa S."/>
            <person name="Ichikawa Y."/>
            <person name="Idonuma A."/>
            <person name="Iijima M."/>
            <person name="Ikeda M."/>
            <person name="Ikeno M."/>
            <person name="Ito K."/>
            <person name="Ito S."/>
            <person name="Ito T."/>
            <person name="Ito Y."/>
            <person name="Ito Y."/>
            <person name="Iwabuchi A."/>
            <person name="Kamiya K."/>
            <person name="Karasawa W."/>
            <person name="Kurita K."/>
            <person name="Katagiri S."/>
            <person name="Kikuta A."/>
            <person name="Kobayashi H."/>
            <person name="Kobayashi N."/>
            <person name="Machita K."/>
            <person name="Maehara T."/>
            <person name="Masukawa M."/>
            <person name="Mizubayashi T."/>
            <person name="Mukai Y."/>
            <person name="Nagasaki H."/>
            <person name="Nagata Y."/>
            <person name="Naito S."/>
            <person name="Nakashima M."/>
            <person name="Nakama Y."/>
            <person name="Nakamichi Y."/>
            <person name="Nakamura M."/>
            <person name="Meguro A."/>
            <person name="Negishi M."/>
            <person name="Ohta I."/>
            <person name="Ohta T."/>
            <person name="Okamoto M."/>
            <person name="Ono N."/>
            <person name="Saji S."/>
            <person name="Sakaguchi M."/>
            <person name="Sakai K."/>
            <person name="Shibata M."/>
            <person name="Shimokawa T."/>
            <person name="Song J."/>
            <person name="Takazaki Y."/>
            <person name="Terasawa K."/>
            <person name="Tsugane M."/>
            <person name="Tsuji K."/>
            <person name="Ueda S."/>
            <person name="Waki K."/>
            <person name="Yamagata H."/>
            <person name="Yamamoto M."/>
            <person name="Yamamoto S."/>
            <person name="Yamane H."/>
            <person name="Yoshiki S."/>
            <person name="Yoshihara R."/>
            <person name="Yukawa K."/>
            <person name="Zhong H."/>
            <person name="Yano M."/>
            <person name="Yuan Q."/>
            <person name="Ouyang S."/>
            <person name="Liu J."/>
            <person name="Jones K.M."/>
            <person name="Gansberger K."/>
            <person name="Moffat K."/>
            <person name="Hill J."/>
            <person name="Bera J."/>
            <person name="Fadrosh D."/>
            <person name="Jin S."/>
            <person name="Johri S."/>
            <person name="Kim M."/>
            <person name="Overton L."/>
            <person name="Reardon M."/>
            <person name="Tsitrin T."/>
            <person name="Vuong H."/>
            <person name="Weaver B."/>
            <person name="Ciecko A."/>
            <person name="Tallon L."/>
            <person name="Jackson J."/>
            <person name="Pai G."/>
            <person name="Aken S.V."/>
            <person name="Utterback T."/>
            <person name="Reidmuller S."/>
            <person name="Feldblyum T."/>
            <person name="Hsiao J."/>
            <person name="Zismann V."/>
            <person name="Iobst S."/>
            <person name="de Vazeille A.R."/>
            <person name="Buell C.R."/>
            <person name="Ying K."/>
            <person name="Li Y."/>
            <person name="Lu T."/>
            <person name="Huang Y."/>
            <person name="Zhao Q."/>
            <person name="Feng Q."/>
            <person name="Zhang L."/>
            <person name="Zhu J."/>
            <person name="Weng Q."/>
            <person name="Mu J."/>
            <person name="Lu Y."/>
            <person name="Fan D."/>
            <person name="Liu Y."/>
            <person name="Guan J."/>
            <person name="Zhang Y."/>
            <person name="Yu S."/>
            <person name="Liu X."/>
            <person name="Zhang Y."/>
            <person name="Hong G."/>
            <person name="Han B."/>
            <person name="Choisne N."/>
            <person name="Demange N."/>
            <person name="Orjeda G."/>
            <person name="Samain S."/>
            <person name="Cattolico L."/>
            <person name="Pelletier E."/>
            <person name="Couloux A."/>
            <person name="Segurens B."/>
            <person name="Wincker P."/>
            <person name="D'Hont A."/>
            <person name="Scarpelli C."/>
            <person name="Weissenbach J."/>
            <person name="Salanoubat M."/>
            <person name="Quetier F."/>
            <person name="Yu Y."/>
            <person name="Kim H.R."/>
            <person name="Rambo T."/>
            <person name="Currie J."/>
            <person name="Collura K."/>
            <person name="Luo M."/>
            <person name="Yang T."/>
            <person name="Ammiraju J.S.S."/>
            <person name="Engler F."/>
            <person name="Soderlund C."/>
            <person name="Wing R.A."/>
            <person name="Palmer L.E."/>
            <person name="de la Bastide M."/>
            <person name="Spiegel L."/>
            <person name="Nascimento L."/>
            <person name="Zutavern T."/>
            <person name="O'Shaughnessy A."/>
            <person name="Dike S."/>
            <person name="Dedhia N."/>
            <person name="Preston R."/>
            <person name="Balija V."/>
            <person name="McCombie W.R."/>
            <person name="Chow T."/>
            <person name="Chen H."/>
            <person name="Chung M."/>
            <person name="Chen C."/>
            <person name="Shaw J."/>
            <person name="Wu H."/>
            <person name="Hsiao K."/>
            <person name="Chao Y."/>
            <person name="Chu M."/>
            <person name="Cheng C."/>
            <person name="Hour A."/>
            <person name="Lee P."/>
            <person name="Lin S."/>
            <person name="Lin Y."/>
            <person name="Liou J."/>
            <person name="Liu S."/>
            <person name="Hsing Y."/>
            <person name="Raghuvanshi S."/>
            <person name="Mohanty A."/>
            <person name="Bharti A.K."/>
            <person name="Gaur A."/>
            <person name="Gupta V."/>
            <person name="Kumar D."/>
            <person name="Ravi V."/>
            <person name="Vij S."/>
            <person name="Kapur A."/>
            <person name="Khurana P."/>
            <person name="Khurana P."/>
            <person name="Khurana J.P."/>
            <person name="Tyagi A.K."/>
            <person name="Gaikwad K."/>
            <person name="Singh A."/>
            <person name="Dalal V."/>
            <person name="Srivastava S."/>
            <person name="Dixit A."/>
            <person name="Pal A.K."/>
            <person name="Ghazi I.A."/>
            <person name="Yadav M."/>
            <person name="Pandit A."/>
            <person name="Bhargava A."/>
            <person name="Sureshbabu K."/>
            <person name="Batra K."/>
            <person name="Sharma T.R."/>
            <person name="Mohapatra T."/>
            <person name="Singh N.K."/>
            <person name="Messing J."/>
            <person name="Nelson A.B."/>
            <person name="Fuks G."/>
            <person name="Kavchok S."/>
            <person name="Keizer G."/>
            <person name="Linton E."/>
            <person name="Llaca V."/>
            <person name="Song R."/>
            <person name="Tanyolac B."/>
            <person name="Young S."/>
            <person name="Ho-Il K."/>
            <person name="Hahn J.H."/>
            <person name="Sangsakoo G."/>
            <person name="Vanavichit A."/>
            <person name="de Mattos Luiz.A.T."/>
            <person name="Zimmer P.D."/>
            <person name="Malone G."/>
            <person name="Dellagostin O."/>
            <person name="de Oliveira A.C."/>
            <person name="Bevan M."/>
            <person name="Bancroft I."/>
            <person name="Minx P."/>
            <person name="Cordum H."/>
            <person name="Wilson R."/>
            <person name="Cheng Z."/>
            <person name="Jin W."/>
            <person name="Jiang J."/>
            <person name="Leong S.A."/>
            <person name="Iwama H."/>
            <person name="Gojobori T."/>
            <person name="Itoh T."/>
            <person name="Niimura Y."/>
            <person name="Fujii Y."/>
            <person name="Habara T."/>
            <person name="Sakai H."/>
            <person name="Sato Y."/>
            <person name="Wilson G."/>
            <person name="Kumar K."/>
            <person name="McCouch S."/>
            <person name="Juretic N."/>
            <person name="Hoen D."/>
            <person name="Wright S."/>
            <person name="Bruskiewich R."/>
            <person name="Bureau T."/>
            <person name="Miyao A."/>
            <person name="Hirochika H."/>
            <person name="Nishikawa T."/>
            <person name="Kadowaki K."/>
            <person name="Sugiura M."/>
            <person name="Burr B."/>
            <person name="Sasaki T."/>
        </authorList>
    </citation>
    <scope>NUCLEOTIDE SEQUENCE [LARGE SCALE GENOMIC DNA]</scope>
    <source>
        <strain evidence="2">cv. Nipponbare</strain>
    </source>
</reference>
<evidence type="ECO:0000313" key="1">
    <source>
        <dbReference type="EMBL" id="CAE04077.1"/>
    </source>
</evidence>
<name>Q7XNI6_ORYSJ</name>
<protein>
    <submittedName>
        <fullName evidence="1">OSJNBb0032D24.7 protein</fullName>
    </submittedName>
</protein>
<organism evidence="1 2">
    <name type="scientific">Oryza sativa subsp. japonica</name>
    <name type="common">Rice</name>
    <dbReference type="NCBI Taxonomy" id="39947"/>
    <lineage>
        <taxon>Eukaryota</taxon>
        <taxon>Viridiplantae</taxon>
        <taxon>Streptophyta</taxon>
        <taxon>Embryophyta</taxon>
        <taxon>Tracheophyta</taxon>
        <taxon>Spermatophyta</taxon>
        <taxon>Magnoliopsida</taxon>
        <taxon>Liliopsida</taxon>
        <taxon>Poales</taxon>
        <taxon>Poaceae</taxon>
        <taxon>BOP clade</taxon>
        <taxon>Oryzoideae</taxon>
        <taxon>Oryzeae</taxon>
        <taxon>Oryzinae</taxon>
        <taxon>Oryza</taxon>
        <taxon>Oryza sativa</taxon>
    </lineage>
</organism>